<dbReference type="Proteomes" id="UP000198414">
    <property type="component" value="Unassembled WGS sequence"/>
</dbReference>
<reference evidence="1 2" key="1">
    <citation type="submission" date="2015-11" db="EMBL/GenBank/DDBJ databases">
        <title>Draft genome sequences of new species of the genus Lactobacillus isolated from orchardgrass silage.</title>
        <authorList>
            <person name="Tohno M."/>
            <person name="Tanizawa Y."/>
            <person name="Arita M."/>
        </authorList>
    </citation>
    <scope>NUCLEOTIDE SEQUENCE [LARGE SCALE GENOMIC DNA]</scope>
    <source>
        <strain evidence="1 2">IWT25</strain>
    </source>
</reference>
<dbReference type="EMBL" id="BCMI01000005">
    <property type="protein sequence ID" value="GAX05379.1"/>
    <property type="molecule type" value="Genomic_DNA"/>
</dbReference>
<dbReference type="CDD" id="cd22282">
    <property type="entry name" value="AcrllA1"/>
    <property type="match status" value="1"/>
</dbReference>
<organism evidence="1 2">
    <name type="scientific">Secundilactobacillus pentosiphilus</name>
    <dbReference type="NCBI Taxonomy" id="1714682"/>
    <lineage>
        <taxon>Bacteria</taxon>
        <taxon>Bacillati</taxon>
        <taxon>Bacillota</taxon>
        <taxon>Bacilli</taxon>
        <taxon>Lactobacillales</taxon>
        <taxon>Lactobacillaceae</taxon>
        <taxon>Secundilactobacillus</taxon>
    </lineage>
</organism>
<evidence type="ECO:0000313" key="2">
    <source>
        <dbReference type="Proteomes" id="UP000198414"/>
    </source>
</evidence>
<accession>A0A1Z5IUK5</accession>
<evidence type="ECO:0008006" key="3">
    <source>
        <dbReference type="Google" id="ProtNLM"/>
    </source>
</evidence>
<sequence length="142" mass="15914">MANTIDKYLKHYGHNRNQVALASGLSKGTLAAANDKPVSQMTVKVVQALAQVTHQTPGQVLDALFEIEGNPIIVFIQKHPELNRDLVKKIENQLITISWQGGSIKNVTFNRYYDDGKDTPERATQAMKNLSEMLDETIEKHK</sequence>
<gene>
    <name evidence="1" type="ORF">IWT25_00683</name>
</gene>
<protein>
    <recommendedName>
        <fullName evidence="3">HTH cro/C1-type domain-containing protein</fullName>
    </recommendedName>
</protein>
<dbReference type="AlphaFoldDB" id="A0A1Z5IUK5"/>
<evidence type="ECO:0000313" key="1">
    <source>
        <dbReference type="EMBL" id="GAX05379.1"/>
    </source>
</evidence>
<name>A0A1Z5IUK5_9LACO</name>
<dbReference type="RefSeq" id="WP_089120693.1">
    <property type="nucleotide sequence ID" value="NZ_BCMI01000005.1"/>
</dbReference>
<dbReference type="OrthoDB" id="2937982at2"/>
<proteinExistence type="predicted"/>
<comment type="caution">
    <text evidence="1">The sequence shown here is derived from an EMBL/GenBank/DDBJ whole genome shotgun (WGS) entry which is preliminary data.</text>
</comment>